<dbReference type="AlphaFoldDB" id="A0A072TEH7"/>
<feature type="non-terminal residue" evidence="2">
    <location>
        <position position="25"/>
    </location>
</feature>
<keyword evidence="1" id="KW-0812">Transmembrane</keyword>
<evidence type="ECO:0000256" key="1">
    <source>
        <dbReference type="SAM" id="Phobius"/>
    </source>
</evidence>
<dbReference type="HOGENOM" id="CLU_217000_1_1_1"/>
<sequence>MAKVLKLVNVMIIFLALVLVAMNVN</sequence>
<reference evidence="2 4" key="1">
    <citation type="journal article" date="2011" name="Nature">
        <title>The Medicago genome provides insight into the evolution of rhizobial symbioses.</title>
        <authorList>
            <person name="Young N.D."/>
            <person name="Debelle F."/>
            <person name="Oldroyd G.E."/>
            <person name="Geurts R."/>
            <person name="Cannon S.B."/>
            <person name="Udvardi M.K."/>
            <person name="Benedito V.A."/>
            <person name="Mayer K.F."/>
            <person name="Gouzy J."/>
            <person name="Schoof H."/>
            <person name="Van de Peer Y."/>
            <person name="Proost S."/>
            <person name="Cook D.R."/>
            <person name="Meyers B.C."/>
            <person name="Spannagl M."/>
            <person name="Cheung F."/>
            <person name="De Mita S."/>
            <person name="Krishnakumar V."/>
            <person name="Gundlach H."/>
            <person name="Zhou S."/>
            <person name="Mudge J."/>
            <person name="Bharti A.K."/>
            <person name="Murray J.D."/>
            <person name="Naoumkina M.A."/>
            <person name="Rosen B."/>
            <person name="Silverstein K.A."/>
            <person name="Tang H."/>
            <person name="Rombauts S."/>
            <person name="Zhao P.X."/>
            <person name="Zhou P."/>
            <person name="Barbe V."/>
            <person name="Bardou P."/>
            <person name="Bechner M."/>
            <person name="Bellec A."/>
            <person name="Berger A."/>
            <person name="Berges H."/>
            <person name="Bidwell S."/>
            <person name="Bisseling T."/>
            <person name="Choisne N."/>
            <person name="Couloux A."/>
            <person name="Denny R."/>
            <person name="Deshpande S."/>
            <person name="Dai X."/>
            <person name="Doyle J.J."/>
            <person name="Dudez A.M."/>
            <person name="Farmer A.D."/>
            <person name="Fouteau S."/>
            <person name="Franken C."/>
            <person name="Gibelin C."/>
            <person name="Gish J."/>
            <person name="Goldstein S."/>
            <person name="Gonzalez A.J."/>
            <person name="Green P.J."/>
            <person name="Hallab A."/>
            <person name="Hartog M."/>
            <person name="Hua A."/>
            <person name="Humphray S.J."/>
            <person name="Jeong D.H."/>
            <person name="Jing Y."/>
            <person name="Jocker A."/>
            <person name="Kenton S.M."/>
            <person name="Kim D.J."/>
            <person name="Klee K."/>
            <person name="Lai H."/>
            <person name="Lang C."/>
            <person name="Lin S."/>
            <person name="Macmil S.L."/>
            <person name="Magdelenat G."/>
            <person name="Matthews L."/>
            <person name="McCorrison J."/>
            <person name="Monaghan E.L."/>
            <person name="Mun J.H."/>
            <person name="Najar F.Z."/>
            <person name="Nicholson C."/>
            <person name="Noirot C."/>
            <person name="O'Bleness M."/>
            <person name="Paule C.R."/>
            <person name="Poulain J."/>
            <person name="Prion F."/>
            <person name="Qin B."/>
            <person name="Qu C."/>
            <person name="Retzel E.F."/>
            <person name="Riddle C."/>
            <person name="Sallet E."/>
            <person name="Samain S."/>
            <person name="Samson N."/>
            <person name="Sanders I."/>
            <person name="Saurat O."/>
            <person name="Scarpelli C."/>
            <person name="Schiex T."/>
            <person name="Segurens B."/>
            <person name="Severin A.J."/>
            <person name="Sherrier D.J."/>
            <person name="Shi R."/>
            <person name="Sims S."/>
            <person name="Singer S.R."/>
            <person name="Sinharoy S."/>
            <person name="Sterck L."/>
            <person name="Viollet A."/>
            <person name="Wang B.B."/>
            <person name="Wang K."/>
            <person name="Wang M."/>
            <person name="Wang X."/>
            <person name="Warfsmann J."/>
            <person name="Weissenbach J."/>
            <person name="White D.D."/>
            <person name="White J.D."/>
            <person name="Wiley G.B."/>
            <person name="Wincker P."/>
            <person name="Xing Y."/>
            <person name="Yang L."/>
            <person name="Yao Z."/>
            <person name="Ying F."/>
            <person name="Zhai J."/>
            <person name="Zhou L."/>
            <person name="Zuber A."/>
            <person name="Denarie J."/>
            <person name="Dixon R.A."/>
            <person name="May G.D."/>
            <person name="Schwartz D.C."/>
            <person name="Rogers J."/>
            <person name="Quetier F."/>
            <person name="Town C.D."/>
            <person name="Roe B.A."/>
        </authorList>
    </citation>
    <scope>NUCLEOTIDE SEQUENCE [LARGE SCALE GENOMIC DNA]</scope>
    <source>
        <strain evidence="2">A17</strain>
        <strain evidence="3 4">cv. Jemalong A17</strain>
    </source>
</reference>
<organism evidence="2 4">
    <name type="scientific">Medicago truncatula</name>
    <name type="common">Barrel medic</name>
    <name type="synonym">Medicago tribuloides</name>
    <dbReference type="NCBI Taxonomy" id="3880"/>
    <lineage>
        <taxon>Eukaryota</taxon>
        <taxon>Viridiplantae</taxon>
        <taxon>Streptophyta</taxon>
        <taxon>Embryophyta</taxon>
        <taxon>Tracheophyta</taxon>
        <taxon>Spermatophyta</taxon>
        <taxon>Magnoliopsida</taxon>
        <taxon>eudicotyledons</taxon>
        <taxon>Gunneridae</taxon>
        <taxon>Pentapetalae</taxon>
        <taxon>rosids</taxon>
        <taxon>fabids</taxon>
        <taxon>Fabales</taxon>
        <taxon>Fabaceae</taxon>
        <taxon>Papilionoideae</taxon>
        <taxon>50 kb inversion clade</taxon>
        <taxon>NPAAA clade</taxon>
        <taxon>Hologalegina</taxon>
        <taxon>IRL clade</taxon>
        <taxon>Trifolieae</taxon>
        <taxon>Medicago</taxon>
    </lineage>
</organism>
<accession>A0A072TEH7</accession>
<evidence type="ECO:0000313" key="2">
    <source>
        <dbReference type="EMBL" id="KEH15403.1"/>
    </source>
</evidence>
<reference evidence="2 4" key="2">
    <citation type="journal article" date="2014" name="BMC Genomics">
        <title>An improved genome release (version Mt4.0) for the model legume Medicago truncatula.</title>
        <authorList>
            <person name="Tang H."/>
            <person name="Krishnakumar V."/>
            <person name="Bidwell S."/>
            <person name="Rosen B."/>
            <person name="Chan A."/>
            <person name="Zhou S."/>
            <person name="Gentzbittel L."/>
            <person name="Childs K.L."/>
            <person name="Yandell M."/>
            <person name="Gundlach H."/>
            <person name="Mayer K.F."/>
            <person name="Schwartz D.C."/>
            <person name="Town C.D."/>
        </authorList>
    </citation>
    <scope>GENOME REANNOTATION</scope>
    <source>
        <strain evidence="2">A17</strain>
        <strain evidence="3 4">cv. Jemalong A17</strain>
    </source>
</reference>
<dbReference type="EnsemblPlants" id="KEH15403">
    <property type="protein sequence ID" value="KEH15403"/>
    <property type="gene ID" value="MTR_1149s0010"/>
</dbReference>
<dbReference type="PaxDb" id="3880-AES87950"/>
<proteinExistence type="predicted"/>
<evidence type="ECO:0000313" key="4">
    <source>
        <dbReference type="Proteomes" id="UP000002051"/>
    </source>
</evidence>
<protein>
    <submittedName>
        <fullName evidence="2">Nodule Cysteine-Rich (NCR) secreted peptide</fullName>
    </submittedName>
</protein>
<keyword evidence="1" id="KW-0472">Membrane</keyword>
<name>A0A072TEH7_MEDTR</name>
<feature type="transmembrane region" description="Helical" evidence="1">
    <location>
        <begin position="7"/>
        <end position="24"/>
    </location>
</feature>
<evidence type="ECO:0000313" key="3">
    <source>
        <dbReference type="EnsemblPlants" id="KEH15403"/>
    </source>
</evidence>
<reference evidence="3" key="3">
    <citation type="submission" date="2015-06" db="UniProtKB">
        <authorList>
            <consortium name="EnsemblPlants"/>
        </authorList>
    </citation>
    <scope>IDENTIFICATION</scope>
    <source>
        <strain evidence="3">cv. Jemalong A17</strain>
    </source>
</reference>
<keyword evidence="1" id="KW-1133">Transmembrane helix</keyword>
<dbReference type="EMBL" id="KL403873">
    <property type="protein sequence ID" value="KEH15403.1"/>
    <property type="molecule type" value="Genomic_DNA"/>
</dbReference>
<gene>
    <name evidence="2" type="ORF">MTR_1149s0010</name>
</gene>
<dbReference type="Proteomes" id="UP000002051">
    <property type="component" value="Unassembled WGS sequence"/>
</dbReference>
<keyword evidence="4" id="KW-1185">Reference proteome</keyword>